<dbReference type="Proteomes" id="UP000237000">
    <property type="component" value="Unassembled WGS sequence"/>
</dbReference>
<organism evidence="1 2">
    <name type="scientific">Trema orientale</name>
    <name type="common">Charcoal tree</name>
    <name type="synonym">Celtis orientalis</name>
    <dbReference type="NCBI Taxonomy" id="63057"/>
    <lineage>
        <taxon>Eukaryota</taxon>
        <taxon>Viridiplantae</taxon>
        <taxon>Streptophyta</taxon>
        <taxon>Embryophyta</taxon>
        <taxon>Tracheophyta</taxon>
        <taxon>Spermatophyta</taxon>
        <taxon>Magnoliopsida</taxon>
        <taxon>eudicotyledons</taxon>
        <taxon>Gunneridae</taxon>
        <taxon>Pentapetalae</taxon>
        <taxon>rosids</taxon>
        <taxon>fabids</taxon>
        <taxon>Rosales</taxon>
        <taxon>Cannabaceae</taxon>
        <taxon>Trema</taxon>
    </lineage>
</organism>
<sequence length="152" mass="16618">MVIVMLISGILRVWIRSRGNLNLGETTRDFHWDADLGVLDRSPLLNQKAQTGGKLDQLAAAQPILARPYSRSSPANLVWQATFPLLVIVRCGLSNSRSPPGLLPPAPCLPSLIVQFLTRGICDLLDHSMAFGADRGCFTEMKKSVVDKNPDP</sequence>
<evidence type="ECO:0000313" key="1">
    <source>
        <dbReference type="EMBL" id="PON81784.1"/>
    </source>
</evidence>
<reference evidence="2" key="1">
    <citation type="submission" date="2016-06" db="EMBL/GenBank/DDBJ databases">
        <title>Parallel loss of symbiosis genes in relatives of nitrogen-fixing non-legume Parasponia.</title>
        <authorList>
            <person name="Van Velzen R."/>
            <person name="Holmer R."/>
            <person name="Bu F."/>
            <person name="Rutten L."/>
            <person name="Van Zeijl A."/>
            <person name="Liu W."/>
            <person name="Santuari L."/>
            <person name="Cao Q."/>
            <person name="Sharma T."/>
            <person name="Shen D."/>
            <person name="Roswanjaya Y."/>
            <person name="Wardhani T."/>
            <person name="Kalhor M.S."/>
            <person name="Jansen J."/>
            <person name="Van den Hoogen J."/>
            <person name="Gungor B."/>
            <person name="Hartog M."/>
            <person name="Hontelez J."/>
            <person name="Verver J."/>
            <person name="Yang W.-C."/>
            <person name="Schijlen E."/>
            <person name="Repin R."/>
            <person name="Schilthuizen M."/>
            <person name="Schranz E."/>
            <person name="Heidstra R."/>
            <person name="Miyata K."/>
            <person name="Fedorova E."/>
            <person name="Kohlen W."/>
            <person name="Bisseling T."/>
            <person name="Smit S."/>
            <person name="Geurts R."/>
        </authorList>
    </citation>
    <scope>NUCLEOTIDE SEQUENCE [LARGE SCALE GENOMIC DNA]</scope>
    <source>
        <strain evidence="2">cv. RG33-2</strain>
    </source>
</reference>
<dbReference type="STRING" id="63057.A0A2P5E8E9"/>
<dbReference type="AlphaFoldDB" id="A0A2P5E8E9"/>
<name>A0A2P5E8E9_TREOI</name>
<proteinExistence type="predicted"/>
<dbReference type="InParanoid" id="A0A2P5E8E9"/>
<protein>
    <submittedName>
        <fullName evidence="1">Uncharacterized protein</fullName>
    </submittedName>
</protein>
<comment type="caution">
    <text evidence="1">The sequence shown here is derived from an EMBL/GenBank/DDBJ whole genome shotgun (WGS) entry which is preliminary data.</text>
</comment>
<evidence type="ECO:0000313" key="2">
    <source>
        <dbReference type="Proteomes" id="UP000237000"/>
    </source>
</evidence>
<dbReference type="EMBL" id="JXTC01000208">
    <property type="protein sequence ID" value="PON81784.1"/>
    <property type="molecule type" value="Genomic_DNA"/>
</dbReference>
<gene>
    <name evidence="1" type="ORF">TorRG33x02_223950</name>
</gene>
<keyword evidence="2" id="KW-1185">Reference proteome</keyword>
<accession>A0A2P5E8E9</accession>